<name>A0A918IAN0_9ACTN</name>
<reference evidence="1" key="2">
    <citation type="submission" date="2020-09" db="EMBL/GenBank/DDBJ databases">
        <authorList>
            <person name="Sun Q."/>
            <person name="Ohkuma M."/>
        </authorList>
    </citation>
    <scope>NUCLEOTIDE SEQUENCE</scope>
    <source>
        <strain evidence="1">JCM 4369</strain>
    </source>
</reference>
<evidence type="ECO:0000313" key="1">
    <source>
        <dbReference type="EMBL" id="GGU89151.1"/>
    </source>
</evidence>
<sequence length="69" mass="7700">MDMPTRARARTHLRGRGRYLADSATAPHTAYAKVSVPAKGVRTVRVPFDRNDIDLLDHCEADPRARLAD</sequence>
<keyword evidence="2" id="KW-1185">Reference proteome</keyword>
<reference evidence="1" key="1">
    <citation type="journal article" date="2014" name="Int. J. Syst. Evol. Microbiol.">
        <title>Complete genome sequence of Corynebacterium casei LMG S-19264T (=DSM 44701T), isolated from a smear-ripened cheese.</title>
        <authorList>
            <consortium name="US DOE Joint Genome Institute (JGI-PGF)"/>
            <person name="Walter F."/>
            <person name="Albersmeier A."/>
            <person name="Kalinowski J."/>
            <person name="Ruckert C."/>
        </authorList>
    </citation>
    <scope>NUCLEOTIDE SEQUENCE</scope>
    <source>
        <strain evidence="1">JCM 4369</strain>
    </source>
</reference>
<evidence type="ECO:0000313" key="2">
    <source>
        <dbReference type="Proteomes" id="UP000618795"/>
    </source>
</evidence>
<proteinExistence type="predicted"/>
<dbReference type="EMBL" id="BMTD01000004">
    <property type="protein sequence ID" value="GGU89151.1"/>
    <property type="molecule type" value="Genomic_DNA"/>
</dbReference>
<protein>
    <submittedName>
        <fullName evidence="1">Uncharacterized protein</fullName>
    </submittedName>
</protein>
<dbReference type="Proteomes" id="UP000618795">
    <property type="component" value="Unassembled WGS sequence"/>
</dbReference>
<gene>
    <name evidence="1" type="ORF">GCM10010260_23900</name>
</gene>
<organism evidence="1 2">
    <name type="scientific">Streptomyces filipinensis</name>
    <dbReference type="NCBI Taxonomy" id="66887"/>
    <lineage>
        <taxon>Bacteria</taxon>
        <taxon>Bacillati</taxon>
        <taxon>Actinomycetota</taxon>
        <taxon>Actinomycetes</taxon>
        <taxon>Kitasatosporales</taxon>
        <taxon>Streptomycetaceae</taxon>
        <taxon>Streptomyces</taxon>
    </lineage>
</organism>
<comment type="caution">
    <text evidence="1">The sequence shown here is derived from an EMBL/GenBank/DDBJ whole genome shotgun (WGS) entry which is preliminary data.</text>
</comment>
<dbReference type="AlphaFoldDB" id="A0A918IAN0"/>
<accession>A0A918IAN0</accession>